<evidence type="ECO:0000313" key="2">
    <source>
        <dbReference type="EMBL" id="WKA02033.1"/>
    </source>
</evidence>
<proteinExistence type="predicted"/>
<evidence type="ECO:0000256" key="1">
    <source>
        <dbReference type="SAM" id="MobiDB-lite"/>
    </source>
</evidence>
<dbReference type="Proteomes" id="UP001227230">
    <property type="component" value="Chromosome 13"/>
</dbReference>
<name>A0ABY9D3A5_VITVI</name>
<dbReference type="EMBL" id="CP126660">
    <property type="protein sequence ID" value="WKA02033.1"/>
    <property type="molecule type" value="Genomic_DNA"/>
</dbReference>
<keyword evidence="3" id="KW-1185">Reference proteome</keyword>
<feature type="region of interest" description="Disordered" evidence="1">
    <location>
        <begin position="1"/>
        <end position="65"/>
    </location>
</feature>
<accession>A0ABY9D3A5</accession>
<gene>
    <name evidence="2" type="ORF">VitviT2T_020274</name>
</gene>
<protein>
    <submittedName>
        <fullName evidence="2">Uncharacterized protein</fullName>
    </submittedName>
</protein>
<reference evidence="2 3" key="1">
    <citation type="journal article" date="2023" name="Hortic Res">
        <title>The complete reference genome for grapevine (Vitis vinifera L.) genetics and breeding.</title>
        <authorList>
            <person name="Shi X."/>
            <person name="Cao S."/>
            <person name="Wang X."/>
            <person name="Huang S."/>
            <person name="Wang Y."/>
            <person name="Liu Z."/>
            <person name="Liu W."/>
            <person name="Leng X."/>
            <person name="Peng Y."/>
            <person name="Wang N."/>
            <person name="Wang Y."/>
            <person name="Ma Z."/>
            <person name="Xu X."/>
            <person name="Zhang F."/>
            <person name="Xue H."/>
            <person name="Zhong H."/>
            <person name="Wang Y."/>
            <person name="Zhang K."/>
            <person name="Velt A."/>
            <person name="Avia K."/>
            <person name="Holtgrawe D."/>
            <person name="Grimplet J."/>
            <person name="Matus J.T."/>
            <person name="Ware D."/>
            <person name="Wu X."/>
            <person name="Wang H."/>
            <person name="Liu C."/>
            <person name="Fang Y."/>
            <person name="Rustenholz C."/>
            <person name="Cheng Z."/>
            <person name="Xiao H."/>
            <person name="Zhou Y."/>
        </authorList>
    </citation>
    <scope>NUCLEOTIDE SEQUENCE [LARGE SCALE GENOMIC DNA]</scope>
    <source>
        <strain evidence="3">cv. Pinot noir / PN40024</strain>
        <tissue evidence="2">Leaf</tissue>
    </source>
</reference>
<feature type="compositionally biased region" description="Polar residues" evidence="1">
    <location>
        <begin position="30"/>
        <end position="44"/>
    </location>
</feature>
<organism evidence="2 3">
    <name type="scientific">Vitis vinifera</name>
    <name type="common">Grape</name>
    <dbReference type="NCBI Taxonomy" id="29760"/>
    <lineage>
        <taxon>Eukaryota</taxon>
        <taxon>Viridiplantae</taxon>
        <taxon>Streptophyta</taxon>
        <taxon>Embryophyta</taxon>
        <taxon>Tracheophyta</taxon>
        <taxon>Spermatophyta</taxon>
        <taxon>Magnoliopsida</taxon>
        <taxon>eudicotyledons</taxon>
        <taxon>Gunneridae</taxon>
        <taxon>Pentapetalae</taxon>
        <taxon>rosids</taxon>
        <taxon>Vitales</taxon>
        <taxon>Vitaceae</taxon>
        <taxon>Viteae</taxon>
        <taxon>Vitis</taxon>
    </lineage>
</organism>
<evidence type="ECO:0000313" key="3">
    <source>
        <dbReference type="Proteomes" id="UP001227230"/>
    </source>
</evidence>
<sequence>MSRGKPKTPIAFTNLGLSSGSKLPKAQVNPHLSSGPFNHVLFSTSGSDDGGNRGERRRRSTRSWSKLQRLRAAASCAGVGAWMTIISIRDGYES</sequence>